<feature type="transmembrane region" description="Helical" evidence="1">
    <location>
        <begin position="449"/>
        <end position="469"/>
    </location>
</feature>
<dbReference type="PATRIC" id="fig|1033806.12.peg.2176"/>
<name>S6D3J9_9EURY</name>
<dbReference type="Gene3D" id="2.160.20.80">
    <property type="entry name" value="E3 ubiquitin-protein ligase SopA"/>
    <property type="match status" value="2"/>
</dbReference>
<keyword evidence="1" id="KW-0472">Membrane</keyword>
<reference evidence="3 4" key="1">
    <citation type="journal article" date="2014" name="Environ. Microbiol.">
        <title>Halorhabdus tiamatea: proteogenomics and glycosidase activity measurements identify the first cultivated euryarchaeon from a deep-sea anoxic brine lake as potential polysaccharide degrader.</title>
        <authorList>
            <person name="Werner J."/>
            <person name="Ferrer M."/>
            <person name="Michel G."/>
            <person name="Mann A.J."/>
            <person name="Huang S."/>
            <person name="Juarez S."/>
            <person name="Ciordia S."/>
            <person name="Albar J.P."/>
            <person name="Alcaide M."/>
            <person name="La Cono V."/>
            <person name="Yakimov M.M."/>
            <person name="Antunes A."/>
            <person name="Taborda M."/>
            <person name="Da Costa M.S."/>
            <person name="Amann R.I."/>
            <person name="Gloeckner F.O."/>
            <person name="Golyshina O.V."/>
            <person name="Golyshin P.N."/>
            <person name="Teeling H."/>
        </authorList>
    </citation>
    <scope>NUCLEOTIDE SEQUENCE [LARGE SCALE GENOMIC DNA]</scope>
    <source>
        <strain evidence="4">SARL4B</strain>
    </source>
</reference>
<evidence type="ECO:0000313" key="4">
    <source>
        <dbReference type="Proteomes" id="UP000015381"/>
    </source>
</evidence>
<organism evidence="3 4">
    <name type="scientific">Halorhabdus tiamatea SARL4B</name>
    <dbReference type="NCBI Taxonomy" id="1033806"/>
    <lineage>
        <taxon>Archaea</taxon>
        <taxon>Methanobacteriati</taxon>
        <taxon>Methanobacteriota</taxon>
        <taxon>Stenosarchaea group</taxon>
        <taxon>Halobacteria</taxon>
        <taxon>Halobacteriales</taxon>
        <taxon>Haloarculaceae</taxon>
        <taxon>Halorhabdus</taxon>
    </lineage>
</organism>
<dbReference type="InterPro" id="IPR013099">
    <property type="entry name" value="K_chnl_dom"/>
</dbReference>
<accession>S6D3J9</accession>
<sequence>MWDEHEETSRCFWHADINDKTGEELRIHRVDGPERLDGAILRGTETNTPVSFVECGLIGATFEGVALPGADFGRAALTRTQFPAADLRRAEFPDANLMNAEFPDANLRRAEFPDANLMNAEFPDADLWNAKFPDANLMNAEFPIAKLRNARFLNAYLLSANFHNADLRYAKFLNAHIRSVDFTDSNLLGADLSDANASRAVFRHANLQDTVLADTDCRYATFTSTLLYETVFKDTRINSQTTFFDRESTFYDSSESLSRISRIGQSVKSALGRGSSFASRPTCVYEENPGTESKEKVPKSESLPDGVNRFAASRWVYRRLEALHEENALSEEARDYHISKEEAERKLLKERGDPRRHVKTLMWALSKHGESVKRLLAWWVGVIVLAGLTFPFVGGVKEPDGTTHAIASLGELGTWAGVSDVLLNVYFSVITFSTIGYGDLSPASAWSRVLVAGESLVGAILVALLVFVLGRRVAR</sequence>
<evidence type="ECO:0000259" key="2">
    <source>
        <dbReference type="Pfam" id="PF07885"/>
    </source>
</evidence>
<keyword evidence="1" id="KW-0812">Transmembrane</keyword>
<dbReference type="InterPro" id="IPR051082">
    <property type="entry name" value="Pentapeptide-BTB/POZ_domain"/>
</dbReference>
<evidence type="ECO:0000256" key="1">
    <source>
        <dbReference type="SAM" id="Phobius"/>
    </source>
</evidence>
<feature type="domain" description="Potassium channel" evidence="2">
    <location>
        <begin position="420"/>
        <end position="473"/>
    </location>
</feature>
<dbReference type="PANTHER" id="PTHR14136:SF17">
    <property type="entry name" value="BTB_POZ DOMAIN-CONTAINING PROTEIN KCTD9"/>
    <property type="match status" value="1"/>
</dbReference>
<keyword evidence="1" id="KW-1133">Transmembrane helix</keyword>
<dbReference type="OrthoDB" id="199127at2157"/>
<dbReference type="SUPFAM" id="SSF81324">
    <property type="entry name" value="Voltage-gated potassium channels"/>
    <property type="match status" value="1"/>
</dbReference>
<dbReference type="EMBL" id="HF571520">
    <property type="protein sequence ID" value="CCQ34300.1"/>
    <property type="molecule type" value="Genomic_DNA"/>
</dbReference>
<dbReference type="Gene3D" id="1.10.287.70">
    <property type="match status" value="1"/>
</dbReference>
<gene>
    <name evidence="3" type="ORF">HTIA_2188</name>
</gene>
<evidence type="ECO:0000313" key="3">
    <source>
        <dbReference type="EMBL" id="CCQ34300.1"/>
    </source>
</evidence>
<dbReference type="Proteomes" id="UP000015381">
    <property type="component" value="Chromosome I"/>
</dbReference>
<feature type="transmembrane region" description="Helical" evidence="1">
    <location>
        <begin position="414"/>
        <end position="437"/>
    </location>
</feature>
<dbReference type="Pfam" id="PF07885">
    <property type="entry name" value="Ion_trans_2"/>
    <property type="match status" value="1"/>
</dbReference>
<dbReference type="PANTHER" id="PTHR14136">
    <property type="entry name" value="BTB_POZ DOMAIN-CONTAINING PROTEIN KCTD9"/>
    <property type="match status" value="1"/>
</dbReference>
<dbReference type="AlphaFoldDB" id="S6D3J9"/>
<dbReference type="HOGENOM" id="CLU_661908_0_0_2"/>
<proteinExistence type="predicted"/>
<keyword evidence="4" id="KW-1185">Reference proteome</keyword>
<protein>
    <recommendedName>
        <fullName evidence="2">Potassium channel domain-containing protein</fullName>
    </recommendedName>
</protein>
<dbReference type="Pfam" id="PF13599">
    <property type="entry name" value="Pentapeptide_4"/>
    <property type="match status" value="1"/>
</dbReference>
<dbReference type="Pfam" id="PF00805">
    <property type="entry name" value="Pentapeptide"/>
    <property type="match status" value="1"/>
</dbReference>
<dbReference type="SUPFAM" id="SSF141571">
    <property type="entry name" value="Pentapeptide repeat-like"/>
    <property type="match status" value="1"/>
</dbReference>
<dbReference type="KEGG" id="hti:HTIA_2188"/>
<feature type="transmembrane region" description="Helical" evidence="1">
    <location>
        <begin position="375"/>
        <end position="394"/>
    </location>
</feature>
<dbReference type="InterPro" id="IPR001646">
    <property type="entry name" value="5peptide_repeat"/>
</dbReference>